<protein>
    <recommendedName>
        <fullName evidence="2">cyclin-dependent kinase</fullName>
        <ecNumber evidence="2">2.7.11.22</ecNumber>
    </recommendedName>
</protein>
<organism evidence="14 15">
    <name type="scientific">Candidula unifasciata</name>
    <dbReference type="NCBI Taxonomy" id="100452"/>
    <lineage>
        <taxon>Eukaryota</taxon>
        <taxon>Metazoa</taxon>
        <taxon>Spiralia</taxon>
        <taxon>Lophotrochozoa</taxon>
        <taxon>Mollusca</taxon>
        <taxon>Gastropoda</taxon>
        <taxon>Heterobranchia</taxon>
        <taxon>Euthyneura</taxon>
        <taxon>Panpulmonata</taxon>
        <taxon>Eupulmonata</taxon>
        <taxon>Stylommatophora</taxon>
        <taxon>Helicina</taxon>
        <taxon>Helicoidea</taxon>
        <taxon>Geomitridae</taxon>
        <taxon>Candidula</taxon>
    </lineage>
</organism>
<reference evidence="14" key="1">
    <citation type="submission" date="2021-04" db="EMBL/GenBank/DDBJ databases">
        <authorList>
            <consortium name="Molecular Ecology Group"/>
        </authorList>
    </citation>
    <scope>NUCLEOTIDE SEQUENCE</scope>
</reference>
<evidence type="ECO:0000256" key="1">
    <source>
        <dbReference type="ARBA" id="ARBA00006485"/>
    </source>
</evidence>
<dbReference type="OrthoDB" id="1732493at2759"/>
<dbReference type="PANTHER" id="PTHR24056">
    <property type="entry name" value="CELL DIVISION PROTEIN KINASE"/>
    <property type="match status" value="1"/>
</dbReference>
<evidence type="ECO:0000259" key="13">
    <source>
        <dbReference type="PROSITE" id="PS50011"/>
    </source>
</evidence>
<keyword evidence="8 11" id="KW-0067">ATP-binding</keyword>
<dbReference type="FunFam" id="3.30.200.20:FF:000007">
    <property type="entry name" value="Cyclin-dependent kinase 14, putative"/>
    <property type="match status" value="1"/>
</dbReference>
<dbReference type="SUPFAM" id="SSF56112">
    <property type="entry name" value="Protein kinase-like (PK-like)"/>
    <property type="match status" value="1"/>
</dbReference>
<dbReference type="GO" id="GO:0005524">
    <property type="term" value="F:ATP binding"/>
    <property type="evidence" value="ECO:0007669"/>
    <property type="project" value="UniProtKB-UniRule"/>
</dbReference>
<dbReference type="InterPro" id="IPR050108">
    <property type="entry name" value="CDK"/>
</dbReference>
<comment type="catalytic activity">
    <reaction evidence="10">
        <text>L-seryl-[protein] + ATP = O-phospho-L-seryl-[protein] + ADP + H(+)</text>
        <dbReference type="Rhea" id="RHEA:17989"/>
        <dbReference type="Rhea" id="RHEA-COMP:9863"/>
        <dbReference type="Rhea" id="RHEA-COMP:11604"/>
        <dbReference type="ChEBI" id="CHEBI:15378"/>
        <dbReference type="ChEBI" id="CHEBI:29999"/>
        <dbReference type="ChEBI" id="CHEBI:30616"/>
        <dbReference type="ChEBI" id="CHEBI:83421"/>
        <dbReference type="ChEBI" id="CHEBI:456216"/>
        <dbReference type="EC" id="2.7.11.22"/>
    </reaction>
</comment>
<keyword evidence="5" id="KW-0808">Transferase</keyword>
<dbReference type="Pfam" id="PF00069">
    <property type="entry name" value="Pkinase"/>
    <property type="match status" value="1"/>
</dbReference>
<evidence type="ECO:0000256" key="11">
    <source>
        <dbReference type="PROSITE-ProRule" id="PRU10141"/>
    </source>
</evidence>
<keyword evidence="4" id="KW-0597">Phosphoprotein</keyword>
<gene>
    <name evidence="14" type="ORF">CUNI_LOCUS10372</name>
</gene>
<feature type="binding site" evidence="11">
    <location>
        <position position="81"/>
    </location>
    <ligand>
        <name>ATP</name>
        <dbReference type="ChEBI" id="CHEBI:30616"/>
    </ligand>
</feature>
<evidence type="ECO:0000256" key="2">
    <source>
        <dbReference type="ARBA" id="ARBA00012425"/>
    </source>
</evidence>
<dbReference type="GO" id="GO:0004693">
    <property type="term" value="F:cyclin-dependent protein serine/threonine kinase activity"/>
    <property type="evidence" value="ECO:0007669"/>
    <property type="project" value="UniProtKB-EC"/>
</dbReference>
<evidence type="ECO:0000256" key="4">
    <source>
        <dbReference type="ARBA" id="ARBA00022553"/>
    </source>
</evidence>
<keyword evidence="6 11" id="KW-0547">Nucleotide-binding</keyword>
<dbReference type="EC" id="2.7.11.22" evidence="2"/>
<dbReference type="CDD" id="cd07844">
    <property type="entry name" value="STKc_PCTAIRE_like"/>
    <property type="match status" value="1"/>
</dbReference>
<comment type="catalytic activity">
    <reaction evidence="9">
        <text>L-threonyl-[protein] + ATP = O-phospho-L-threonyl-[protein] + ADP + H(+)</text>
        <dbReference type="Rhea" id="RHEA:46608"/>
        <dbReference type="Rhea" id="RHEA-COMP:11060"/>
        <dbReference type="Rhea" id="RHEA-COMP:11605"/>
        <dbReference type="ChEBI" id="CHEBI:15378"/>
        <dbReference type="ChEBI" id="CHEBI:30013"/>
        <dbReference type="ChEBI" id="CHEBI:30616"/>
        <dbReference type="ChEBI" id="CHEBI:61977"/>
        <dbReference type="ChEBI" id="CHEBI:456216"/>
        <dbReference type="EC" id="2.7.11.22"/>
    </reaction>
</comment>
<dbReference type="Gene3D" id="3.30.200.20">
    <property type="entry name" value="Phosphorylase Kinase, domain 1"/>
    <property type="match status" value="1"/>
</dbReference>
<proteinExistence type="inferred from homology"/>
<dbReference type="InterPro" id="IPR011009">
    <property type="entry name" value="Kinase-like_dom_sf"/>
</dbReference>
<keyword evidence="15" id="KW-1185">Reference proteome</keyword>
<dbReference type="PROSITE" id="PS00108">
    <property type="entry name" value="PROTEIN_KINASE_ST"/>
    <property type="match status" value="1"/>
</dbReference>
<evidence type="ECO:0000256" key="10">
    <source>
        <dbReference type="ARBA" id="ARBA00048367"/>
    </source>
</evidence>
<evidence type="ECO:0000256" key="5">
    <source>
        <dbReference type="ARBA" id="ARBA00022679"/>
    </source>
</evidence>
<comment type="similarity">
    <text evidence="1">Belongs to the protein kinase superfamily. CMGC Ser/Thr protein kinase family. CDC2/CDKX subfamily.</text>
</comment>
<evidence type="ECO:0000256" key="3">
    <source>
        <dbReference type="ARBA" id="ARBA00022527"/>
    </source>
</evidence>
<evidence type="ECO:0000256" key="9">
    <source>
        <dbReference type="ARBA" id="ARBA00047811"/>
    </source>
</evidence>
<evidence type="ECO:0000256" key="8">
    <source>
        <dbReference type="ARBA" id="ARBA00022840"/>
    </source>
</evidence>
<dbReference type="AlphaFoldDB" id="A0A8S3Z5U5"/>
<dbReference type="InterPro" id="IPR017441">
    <property type="entry name" value="Protein_kinase_ATP_BS"/>
</dbReference>
<dbReference type="GO" id="GO:0005737">
    <property type="term" value="C:cytoplasm"/>
    <property type="evidence" value="ECO:0007669"/>
    <property type="project" value="TreeGrafter"/>
</dbReference>
<dbReference type="PANTHER" id="PTHR24056:SF246">
    <property type="entry name" value="ECDYSONE-INDUCED PROTEIN 63E, ISOFORM N"/>
    <property type="match status" value="1"/>
</dbReference>
<dbReference type="GO" id="GO:0005634">
    <property type="term" value="C:nucleus"/>
    <property type="evidence" value="ECO:0007669"/>
    <property type="project" value="TreeGrafter"/>
</dbReference>
<dbReference type="SMART" id="SM00220">
    <property type="entry name" value="S_TKc"/>
    <property type="match status" value="1"/>
</dbReference>
<evidence type="ECO:0000313" key="15">
    <source>
        <dbReference type="Proteomes" id="UP000678393"/>
    </source>
</evidence>
<evidence type="ECO:0000313" key="14">
    <source>
        <dbReference type="EMBL" id="CAG5124814.1"/>
    </source>
</evidence>
<feature type="non-terminal residue" evidence="14">
    <location>
        <position position="1"/>
    </location>
</feature>
<comment type="caution">
    <text evidence="14">The sequence shown here is derived from an EMBL/GenBank/DDBJ whole genome shotgun (WGS) entry which is preliminary data.</text>
</comment>
<keyword evidence="3 12" id="KW-0723">Serine/threonine-protein kinase</keyword>
<feature type="domain" description="Protein kinase" evidence="13">
    <location>
        <begin position="52"/>
        <end position="333"/>
    </location>
</feature>
<dbReference type="PROSITE" id="PS00107">
    <property type="entry name" value="PROTEIN_KINASE_ATP"/>
    <property type="match status" value="1"/>
</dbReference>
<dbReference type="Gene3D" id="1.10.510.10">
    <property type="entry name" value="Transferase(Phosphotransferase) domain 1"/>
    <property type="match status" value="1"/>
</dbReference>
<sequence>EVTKRLSLPADIRLPENFLAQQSLSLSPDGQLTRRSRRKSLSEIGFGKIESYTKLDKLGEGTYATVFKGKSRLTDNLVALKEIRLEHEEGAPCTAIREVSLLRDLKHANIVTLHDIIHTDKSLTLVFEYLEKDLKQYMDDCGNIMSMTNVKLFLFQLLRGLSYCHKRRVLHRDLKPQNLLINERGELKLADFGLARAKSIPTKTYSNEVVTLWYRPPDVLLGSTEYSTSIDMWGVGCIFYEMACGRPLFPGSTVDDELHLIFKTLGLPTEDSMPGISKNEDFIAYHFPKFQPDNLINIAPRLDSVGLDLLDKFLKYNPGTRLSACEAMKHSFFDCLGSGVHKLPDTVSIFTIQGITLHRDPGLRSSSLATT</sequence>
<evidence type="ECO:0000256" key="6">
    <source>
        <dbReference type="ARBA" id="ARBA00022741"/>
    </source>
</evidence>
<accession>A0A8S3Z5U5</accession>
<evidence type="ECO:0000256" key="7">
    <source>
        <dbReference type="ARBA" id="ARBA00022777"/>
    </source>
</evidence>
<feature type="non-terminal residue" evidence="14">
    <location>
        <position position="371"/>
    </location>
</feature>
<evidence type="ECO:0000256" key="12">
    <source>
        <dbReference type="RuleBase" id="RU000304"/>
    </source>
</evidence>
<dbReference type="InterPro" id="IPR000719">
    <property type="entry name" value="Prot_kinase_dom"/>
</dbReference>
<dbReference type="PROSITE" id="PS50011">
    <property type="entry name" value="PROTEIN_KINASE_DOM"/>
    <property type="match status" value="1"/>
</dbReference>
<keyword evidence="7" id="KW-0418">Kinase</keyword>
<dbReference type="FunFam" id="1.10.510.10:FF:000061">
    <property type="entry name" value="Putative cyclin-dependent kinase 17"/>
    <property type="match status" value="1"/>
</dbReference>
<dbReference type="Proteomes" id="UP000678393">
    <property type="component" value="Unassembled WGS sequence"/>
</dbReference>
<dbReference type="EMBL" id="CAJHNH020001880">
    <property type="protein sequence ID" value="CAG5124814.1"/>
    <property type="molecule type" value="Genomic_DNA"/>
</dbReference>
<name>A0A8S3Z5U5_9EUPU</name>
<dbReference type="InterPro" id="IPR008271">
    <property type="entry name" value="Ser/Thr_kinase_AS"/>
</dbReference>